<dbReference type="InterPro" id="IPR010982">
    <property type="entry name" value="Lambda_DNA-bd_dom_sf"/>
</dbReference>
<dbReference type="GO" id="GO:0003700">
    <property type="term" value="F:DNA-binding transcription factor activity"/>
    <property type="evidence" value="ECO:0007669"/>
    <property type="project" value="TreeGrafter"/>
</dbReference>
<sequence length="106" mass="12043">MGGKVIAEKKKFVSLEQRRQNEALGNLGEDLKQWRKLRRLTRAQLSRKSGVSESTIARLERGESGVSVGTLVKLVRKLKIPEFLDSVSPFESDEGRRLLTSYAKLW</sequence>
<evidence type="ECO:0000313" key="2">
    <source>
        <dbReference type="Proteomes" id="UP000033566"/>
    </source>
</evidence>
<evidence type="ECO:0000313" key="1">
    <source>
        <dbReference type="EMBL" id="AKE38098.1"/>
    </source>
</evidence>
<dbReference type="AlphaFoldDB" id="A0A0F6QWH2"/>
<dbReference type="PATRIC" id="fig|161896.4.peg.105"/>
<dbReference type="CDD" id="cd00093">
    <property type="entry name" value="HTH_XRE"/>
    <property type="match status" value="1"/>
</dbReference>
<dbReference type="Proteomes" id="UP000033566">
    <property type="component" value="Chromosome"/>
</dbReference>
<dbReference type="GO" id="GO:0003677">
    <property type="term" value="F:DNA binding"/>
    <property type="evidence" value="ECO:0007669"/>
    <property type="project" value="InterPro"/>
</dbReference>
<dbReference type="EMBL" id="CP011311">
    <property type="protein sequence ID" value="AKE38098.1"/>
    <property type="molecule type" value="Genomic_DNA"/>
</dbReference>
<dbReference type="KEGG" id="ccj:UL81_00525"/>
<keyword evidence="2" id="KW-1185">Reference proteome</keyword>
<gene>
    <name evidence="1" type="ORF">UL81_00525</name>
</gene>
<dbReference type="GO" id="GO:0005829">
    <property type="term" value="C:cytosol"/>
    <property type="evidence" value="ECO:0007669"/>
    <property type="project" value="TreeGrafter"/>
</dbReference>
<dbReference type="InterPro" id="IPR001387">
    <property type="entry name" value="Cro/C1-type_HTH"/>
</dbReference>
<dbReference type="PANTHER" id="PTHR46797:SF1">
    <property type="entry name" value="METHYLPHOSPHONATE SYNTHASE"/>
    <property type="match status" value="1"/>
</dbReference>
<dbReference type="Gene3D" id="1.10.260.40">
    <property type="entry name" value="lambda repressor-like DNA-binding domains"/>
    <property type="match status" value="1"/>
</dbReference>
<dbReference type="InterPro" id="IPR050807">
    <property type="entry name" value="TransReg_Diox_bact_type"/>
</dbReference>
<dbReference type="RefSeq" id="WP_052097754.1">
    <property type="nucleotide sequence ID" value="NZ_CP011311.1"/>
</dbReference>
<dbReference type="PANTHER" id="PTHR46797">
    <property type="entry name" value="HTH-TYPE TRANSCRIPTIONAL REGULATOR"/>
    <property type="match status" value="1"/>
</dbReference>
<dbReference type="OrthoDB" id="8092542at2"/>
<dbReference type="HOGENOM" id="CLU_2218625_0_0_11"/>
<dbReference type="PROSITE" id="PS50943">
    <property type="entry name" value="HTH_CROC1"/>
    <property type="match status" value="1"/>
</dbReference>
<protein>
    <submittedName>
        <fullName evidence="1">Helix-turn-helix domain</fullName>
    </submittedName>
</protein>
<accession>A0A0F6QWH2</accession>
<proteinExistence type="predicted"/>
<reference evidence="1 2" key="1">
    <citation type="journal article" date="2015" name="Genome Announc.">
        <title>Complete Genome Sequence of Corynebacterium camporealensis DSM 44610, Isolated from the Milk of a Manchega Sheep with Subclinical Mastitis.</title>
        <authorList>
            <person name="Ruckert C."/>
            <person name="Albersmeier A."/>
            <person name="Winkler A."/>
            <person name="Tauch A."/>
        </authorList>
    </citation>
    <scope>NUCLEOTIDE SEQUENCE [LARGE SCALE GENOMIC DNA]</scope>
    <source>
        <strain evidence="1 2">DSM 44610</strain>
    </source>
</reference>
<organism evidence="1 2">
    <name type="scientific">Corynebacterium camporealensis</name>
    <dbReference type="NCBI Taxonomy" id="161896"/>
    <lineage>
        <taxon>Bacteria</taxon>
        <taxon>Bacillati</taxon>
        <taxon>Actinomycetota</taxon>
        <taxon>Actinomycetes</taxon>
        <taxon>Mycobacteriales</taxon>
        <taxon>Corynebacteriaceae</taxon>
        <taxon>Corynebacterium</taxon>
    </lineage>
</organism>
<dbReference type="Pfam" id="PF01381">
    <property type="entry name" value="HTH_3"/>
    <property type="match status" value="1"/>
</dbReference>
<name>A0A0F6QWH2_9CORY</name>
<dbReference type="SMART" id="SM00530">
    <property type="entry name" value="HTH_XRE"/>
    <property type="match status" value="1"/>
</dbReference>
<dbReference type="SUPFAM" id="SSF47413">
    <property type="entry name" value="lambda repressor-like DNA-binding domains"/>
    <property type="match status" value="1"/>
</dbReference>